<name>A0A7X1B0C7_9BACT</name>
<dbReference type="InterPro" id="IPR000917">
    <property type="entry name" value="Sulfatase_N"/>
</dbReference>
<evidence type="ECO:0000256" key="1">
    <source>
        <dbReference type="ARBA" id="ARBA00022723"/>
    </source>
</evidence>
<dbReference type="GO" id="GO:0005737">
    <property type="term" value="C:cytoplasm"/>
    <property type="evidence" value="ECO:0007669"/>
    <property type="project" value="TreeGrafter"/>
</dbReference>
<comment type="caution">
    <text evidence="4">The sequence shown here is derived from an EMBL/GenBank/DDBJ whole genome shotgun (WGS) entry which is preliminary data.</text>
</comment>
<dbReference type="PANTHER" id="PTHR45953">
    <property type="entry name" value="IDURONATE 2-SULFATASE"/>
    <property type="match status" value="1"/>
</dbReference>
<dbReference type="GO" id="GO:0008484">
    <property type="term" value="F:sulfuric ester hydrolase activity"/>
    <property type="evidence" value="ECO:0007669"/>
    <property type="project" value="TreeGrafter"/>
</dbReference>
<dbReference type="EMBL" id="JACHVA010000124">
    <property type="protein sequence ID" value="MBC2603227.1"/>
    <property type="molecule type" value="Genomic_DNA"/>
</dbReference>
<accession>A0A7X1B0C7</accession>
<keyword evidence="2 4" id="KW-0378">Hydrolase</keyword>
<evidence type="ECO:0000313" key="5">
    <source>
        <dbReference type="Proteomes" id="UP000525652"/>
    </source>
</evidence>
<dbReference type="AlphaFoldDB" id="A0A7X1B0C7"/>
<sequence length="463" mass="52730">MKKPNIVLIMTDQQRWDTLACLGFDHMQTPNLDRLAGSGSAFRHAYVQGAVCGPSRNCIVSGRYVHVHGAERNEEWLDAGQPNWIESLQSGGYRTVNIGKMHTAPIRLPCGFDERTVVENKNYQVGLHGPDPDDYDLELERHGLKRPALTYYRDIPDWPDRLQATTWPHAEELYPDHFIGRRCVEAIDRWEPDQPQFLWAGFVGPHDPYDVPESALARYEDVKLPPPVKSPGELESKPPPQKRFMERLERTEQPAMWCQSRATPERLDRMRRHYFANISLIDDWVGNIVKAVESKGLLDNTVFVFTSDHGDCLGDHHQIYKFSSHYDPVVRVPFIVSGPGLARNQTVDSLIELIDLGPTLLDLAGLAPLEGANGISLRSGLEGGNFPARDAVFSETGPRVMIRTLEWKLVTYIGEPYGELYDLVQDPDELRNRFDDPKAASVRAELTERLFHWFARTRMRRPA</sequence>
<proteinExistence type="predicted"/>
<dbReference type="GO" id="GO:0016740">
    <property type="term" value="F:transferase activity"/>
    <property type="evidence" value="ECO:0007669"/>
    <property type="project" value="UniProtKB-KW"/>
</dbReference>
<dbReference type="SUPFAM" id="SSF53649">
    <property type="entry name" value="Alkaline phosphatase-like"/>
    <property type="match status" value="1"/>
</dbReference>
<evidence type="ECO:0000259" key="3">
    <source>
        <dbReference type="Pfam" id="PF00884"/>
    </source>
</evidence>
<dbReference type="InterPro" id="IPR017850">
    <property type="entry name" value="Alkaline_phosphatase_core_sf"/>
</dbReference>
<gene>
    <name evidence="4" type="ORF">H5P30_15705</name>
</gene>
<dbReference type="Proteomes" id="UP000525652">
    <property type="component" value="Unassembled WGS sequence"/>
</dbReference>
<keyword evidence="5" id="KW-1185">Reference proteome</keyword>
<dbReference type="Pfam" id="PF00884">
    <property type="entry name" value="Sulfatase"/>
    <property type="match status" value="1"/>
</dbReference>
<dbReference type="RefSeq" id="WP_185693859.1">
    <property type="nucleotide sequence ID" value="NZ_JACHVA010000124.1"/>
</dbReference>
<organism evidence="4 5">
    <name type="scientific">Puniceicoccus vermicola</name>
    <dbReference type="NCBI Taxonomy" id="388746"/>
    <lineage>
        <taxon>Bacteria</taxon>
        <taxon>Pseudomonadati</taxon>
        <taxon>Verrucomicrobiota</taxon>
        <taxon>Opitutia</taxon>
        <taxon>Puniceicoccales</taxon>
        <taxon>Puniceicoccaceae</taxon>
        <taxon>Puniceicoccus</taxon>
    </lineage>
</organism>
<keyword evidence="4" id="KW-0808">Transferase</keyword>
<dbReference type="GO" id="GO:0046872">
    <property type="term" value="F:metal ion binding"/>
    <property type="evidence" value="ECO:0007669"/>
    <property type="project" value="UniProtKB-KW"/>
</dbReference>
<feature type="domain" description="Sulfatase N-terminal" evidence="3">
    <location>
        <begin position="4"/>
        <end position="365"/>
    </location>
</feature>
<reference evidence="4 5" key="1">
    <citation type="submission" date="2020-07" db="EMBL/GenBank/DDBJ databases">
        <authorList>
            <person name="Feng X."/>
        </authorList>
    </citation>
    <scope>NUCLEOTIDE SEQUENCE [LARGE SCALE GENOMIC DNA]</scope>
    <source>
        <strain evidence="4 5">JCM14086</strain>
    </source>
</reference>
<keyword evidence="1" id="KW-0479">Metal-binding</keyword>
<evidence type="ECO:0000313" key="4">
    <source>
        <dbReference type="EMBL" id="MBC2603227.1"/>
    </source>
</evidence>
<dbReference type="Gene3D" id="3.40.720.10">
    <property type="entry name" value="Alkaline Phosphatase, subunit A"/>
    <property type="match status" value="1"/>
</dbReference>
<evidence type="ECO:0000256" key="2">
    <source>
        <dbReference type="ARBA" id="ARBA00022801"/>
    </source>
</evidence>
<protein>
    <submittedName>
        <fullName evidence="4">Sulfatase-like hydrolase/transferase</fullName>
    </submittedName>
</protein>
<dbReference type="PANTHER" id="PTHR45953:SF1">
    <property type="entry name" value="IDURONATE 2-SULFATASE"/>
    <property type="match status" value="1"/>
</dbReference>